<dbReference type="AlphaFoldDB" id="A0A8D3AST3"/>
<evidence type="ECO:0000256" key="1">
    <source>
        <dbReference type="ARBA" id="ARBA00005771"/>
    </source>
</evidence>
<dbReference type="EC" id="2.8.2.-" evidence="3"/>
<keyword evidence="4" id="KW-0472">Membrane</keyword>
<name>A0A8D3AST3_SCOMX</name>
<reference evidence="6" key="2">
    <citation type="submission" date="2025-08" db="UniProtKB">
        <authorList>
            <consortium name="Ensembl"/>
        </authorList>
    </citation>
    <scope>IDENTIFICATION</scope>
</reference>
<feature type="transmembrane region" description="Helical" evidence="4">
    <location>
        <begin position="6"/>
        <end position="33"/>
    </location>
</feature>
<dbReference type="Proteomes" id="UP000694558">
    <property type="component" value="Chromosome 19"/>
</dbReference>
<sequence>MQYIYIYSICLFFCNDIVVGAGLYQHCFSLLLLKRILVLFFDGDLKREVTKICEFLGKDLSEEDIEHVVEKSTFKTMKKDPKANYEFLPKEKISGNFMRKGKVIGDWKNLLTVAQSESRPTASGETG</sequence>
<keyword evidence="2 3" id="KW-0808">Transferase</keyword>
<keyword evidence="4" id="KW-0812">Transmembrane</keyword>
<evidence type="ECO:0000259" key="5">
    <source>
        <dbReference type="Pfam" id="PF00685"/>
    </source>
</evidence>
<keyword evidence="4" id="KW-1133">Transmembrane helix</keyword>
<dbReference type="InterPro" id="IPR000863">
    <property type="entry name" value="Sulfotransferase_dom"/>
</dbReference>
<dbReference type="InterPro" id="IPR027417">
    <property type="entry name" value="P-loop_NTPase"/>
</dbReference>
<organism evidence="6 7">
    <name type="scientific">Scophthalmus maximus</name>
    <name type="common">Turbot</name>
    <name type="synonym">Psetta maxima</name>
    <dbReference type="NCBI Taxonomy" id="52904"/>
    <lineage>
        <taxon>Eukaryota</taxon>
        <taxon>Metazoa</taxon>
        <taxon>Chordata</taxon>
        <taxon>Craniata</taxon>
        <taxon>Vertebrata</taxon>
        <taxon>Euteleostomi</taxon>
        <taxon>Actinopterygii</taxon>
        <taxon>Neopterygii</taxon>
        <taxon>Teleostei</taxon>
        <taxon>Neoteleostei</taxon>
        <taxon>Acanthomorphata</taxon>
        <taxon>Carangaria</taxon>
        <taxon>Pleuronectiformes</taxon>
        <taxon>Pleuronectoidei</taxon>
        <taxon>Scophthalmidae</taxon>
        <taxon>Scophthalmus</taxon>
    </lineage>
</organism>
<dbReference type="SUPFAM" id="SSF52540">
    <property type="entry name" value="P-loop containing nucleoside triphosphate hydrolases"/>
    <property type="match status" value="1"/>
</dbReference>
<dbReference type="Ensembl" id="ENSSMAT00000023206.2">
    <property type="protein sequence ID" value="ENSSMAP00000022942.2"/>
    <property type="gene ID" value="ENSSMAG00000014000.2"/>
</dbReference>
<evidence type="ECO:0000256" key="4">
    <source>
        <dbReference type="SAM" id="Phobius"/>
    </source>
</evidence>
<reference evidence="6" key="1">
    <citation type="submission" date="2023-05" db="EMBL/GenBank/DDBJ databases">
        <title>High-quality long-read genome of Scophthalmus maximus.</title>
        <authorList>
            <person name="Lien S."/>
            <person name="Martinez P."/>
        </authorList>
    </citation>
    <scope>NUCLEOTIDE SEQUENCE [LARGE SCALE GENOMIC DNA]</scope>
</reference>
<accession>A0A8D3AST3</accession>
<comment type="similarity">
    <text evidence="1 3">Belongs to the sulfotransferase 1 family.</text>
</comment>
<protein>
    <recommendedName>
        <fullName evidence="3">Sulfotransferase</fullName>
        <ecNumber evidence="3">2.8.2.-</ecNumber>
    </recommendedName>
</protein>
<dbReference type="PANTHER" id="PTHR11783">
    <property type="entry name" value="SULFOTRANSFERASE SULT"/>
    <property type="match status" value="1"/>
</dbReference>
<dbReference type="GO" id="GO:0008146">
    <property type="term" value="F:sulfotransferase activity"/>
    <property type="evidence" value="ECO:0007669"/>
    <property type="project" value="InterPro"/>
</dbReference>
<evidence type="ECO:0000313" key="7">
    <source>
        <dbReference type="Proteomes" id="UP000694558"/>
    </source>
</evidence>
<proteinExistence type="inferred from homology"/>
<dbReference type="GeneTree" id="ENSGT00940000156772"/>
<evidence type="ECO:0000256" key="3">
    <source>
        <dbReference type="RuleBase" id="RU361155"/>
    </source>
</evidence>
<evidence type="ECO:0000256" key="2">
    <source>
        <dbReference type="ARBA" id="ARBA00022679"/>
    </source>
</evidence>
<dbReference type="Pfam" id="PF00685">
    <property type="entry name" value="Sulfotransfer_1"/>
    <property type="match status" value="1"/>
</dbReference>
<evidence type="ECO:0000313" key="6">
    <source>
        <dbReference type="Ensembl" id="ENSSMAP00000022942.2"/>
    </source>
</evidence>
<feature type="domain" description="Sulfotransferase" evidence="5">
    <location>
        <begin position="34"/>
        <end position="117"/>
    </location>
</feature>
<dbReference type="Gene3D" id="3.40.50.300">
    <property type="entry name" value="P-loop containing nucleotide triphosphate hydrolases"/>
    <property type="match status" value="1"/>
</dbReference>